<name>A0A0G1RXY9_9BACT</name>
<dbReference type="EMBL" id="LCMA01000020">
    <property type="protein sequence ID" value="KKU25750.1"/>
    <property type="molecule type" value="Genomic_DNA"/>
</dbReference>
<dbReference type="Pfam" id="PF02195">
    <property type="entry name" value="ParB_N"/>
    <property type="match status" value="1"/>
</dbReference>
<keyword evidence="3" id="KW-0238">DNA-binding</keyword>
<dbReference type="Gene3D" id="1.10.10.2830">
    <property type="match status" value="1"/>
</dbReference>
<dbReference type="Gene3D" id="3.90.1530.30">
    <property type="match status" value="1"/>
</dbReference>
<evidence type="ECO:0000313" key="6">
    <source>
        <dbReference type="EMBL" id="KKU25750.1"/>
    </source>
</evidence>
<dbReference type="InterPro" id="IPR003115">
    <property type="entry name" value="ParB_N"/>
</dbReference>
<dbReference type="GO" id="GO:0003677">
    <property type="term" value="F:DNA binding"/>
    <property type="evidence" value="ECO:0007669"/>
    <property type="project" value="UniProtKB-KW"/>
</dbReference>
<evidence type="ECO:0000256" key="1">
    <source>
        <dbReference type="ARBA" id="ARBA00006295"/>
    </source>
</evidence>
<dbReference type="GO" id="GO:0007059">
    <property type="term" value="P:chromosome segregation"/>
    <property type="evidence" value="ECO:0007669"/>
    <property type="project" value="UniProtKB-KW"/>
</dbReference>
<dbReference type="FunFam" id="1.10.10.2830:FF:000001">
    <property type="entry name" value="Chromosome partitioning protein ParB"/>
    <property type="match status" value="1"/>
</dbReference>
<comment type="caution">
    <text evidence="6">The sequence shown here is derived from an EMBL/GenBank/DDBJ whole genome shotgun (WGS) entry which is preliminary data.</text>
</comment>
<dbReference type="CDD" id="cd16393">
    <property type="entry name" value="SPO0J_N"/>
    <property type="match status" value="1"/>
</dbReference>
<sequence length="275" mass="30424">MALGKGLGSLIPNKPKMDSGREIPLSSIKANSQQPRKQFDETALKELADSIRIHGIVQPVLVAEQINGLYELVAGERRVRAAKMAGLVAVPAVVRELKDQQKLELALIENIQRENLNPLEEAYAFERLVNEFKLSPADVSKRVGKALSTVSNTIRLLKLPQPVQKALTDGSLSMGKARALLGLKDEHAILGAFASMQGRKVSVRDVERSILERKTKTHGTINRDPVLFSYEETVRKALGTKVTITEKKGKGKIILEYFSKDELKRLVGQLRKTAE</sequence>
<dbReference type="PATRIC" id="fig|1619042.3.peg.536"/>
<dbReference type="AlphaFoldDB" id="A0A0G1RXY9"/>
<dbReference type="InterPro" id="IPR036086">
    <property type="entry name" value="ParB/Sulfiredoxin_sf"/>
</dbReference>
<organism evidence="6 7">
    <name type="scientific">Candidatus Magasanikbacteria bacterium GW2011_GWA2_46_17</name>
    <dbReference type="NCBI Taxonomy" id="1619042"/>
    <lineage>
        <taxon>Bacteria</taxon>
        <taxon>Candidatus Magasanikiibacteriota</taxon>
    </lineage>
</organism>
<accession>A0A0G1RXY9</accession>
<dbReference type="SUPFAM" id="SSF109709">
    <property type="entry name" value="KorB DNA-binding domain-like"/>
    <property type="match status" value="1"/>
</dbReference>
<dbReference type="PANTHER" id="PTHR33375:SF1">
    <property type="entry name" value="CHROMOSOME-PARTITIONING PROTEIN PARB-RELATED"/>
    <property type="match status" value="1"/>
</dbReference>
<dbReference type="SUPFAM" id="SSF110849">
    <property type="entry name" value="ParB/Sulfiredoxin"/>
    <property type="match status" value="1"/>
</dbReference>
<dbReference type="NCBIfam" id="TIGR00180">
    <property type="entry name" value="parB_part"/>
    <property type="match status" value="1"/>
</dbReference>
<dbReference type="PANTHER" id="PTHR33375">
    <property type="entry name" value="CHROMOSOME-PARTITIONING PROTEIN PARB-RELATED"/>
    <property type="match status" value="1"/>
</dbReference>
<dbReference type="Pfam" id="PF17762">
    <property type="entry name" value="HTH_ParB"/>
    <property type="match status" value="1"/>
</dbReference>
<reference evidence="6 7" key="1">
    <citation type="journal article" date="2015" name="Nature">
        <title>rRNA introns, odd ribosomes, and small enigmatic genomes across a large radiation of phyla.</title>
        <authorList>
            <person name="Brown C.T."/>
            <person name="Hug L.A."/>
            <person name="Thomas B.C."/>
            <person name="Sharon I."/>
            <person name="Castelle C.J."/>
            <person name="Singh A."/>
            <person name="Wilkins M.J."/>
            <person name="Williams K.H."/>
            <person name="Banfield J.F."/>
        </authorList>
    </citation>
    <scope>NUCLEOTIDE SEQUENCE [LARGE SCALE GENOMIC DNA]</scope>
</reference>
<dbReference type="Pfam" id="PF23552">
    <property type="entry name" value="ParB_C"/>
    <property type="match status" value="1"/>
</dbReference>
<dbReference type="InterPro" id="IPR004437">
    <property type="entry name" value="ParB/RepB/Spo0J"/>
</dbReference>
<comment type="similarity">
    <text evidence="1">Belongs to the ParB family.</text>
</comment>
<feature type="region of interest" description="Disordered" evidence="4">
    <location>
        <begin position="1"/>
        <end position="22"/>
    </location>
</feature>
<gene>
    <name evidence="6" type="ORF">UX39_C0020G0003</name>
</gene>
<evidence type="ECO:0000313" key="7">
    <source>
        <dbReference type="Proteomes" id="UP000034175"/>
    </source>
</evidence>
<evidence type="ECO:0000256" key="3">
    <source>
        <dbReference type="ARBA" id="ARBA00023125"/>
    </source>
</evidence>
<dbReference type="SMART" id="SM00470">
    <property type="entry name" value="ParB"/>
    <property type="match status" value="1"/>
</dbReference>
<dbReference type="Proteomes" id="UP000034175">
    <property type="component" value="Unassembled WGS sequence"/>
</dbReference>
<protein>
    <submittedName>
        <fullName evidence="6">Stage 0 sporulation protein J</fullName>
    </submittedName>
</protein>
<evidence type="ECO:0000259" key="5">
    <source>
        <dbReference type="SMART" id="SM00470"/>
    </source>
</evidence>
<proteinExistence type="inferred from homology"/>
<keyword evidence="2" id="KW-0159">Chromosome partition</keyword>
<dbReference type="InterPro" id="IPR041468">
    <property type="entry name" value="HTH_ParB/Spo0J"/>
</dbReference>
<dbReference type="FunFam" id="3.90.1530.30:FF:000001">
    <property type="entry name" value="Chromosome partitioning protein ParB"/>
    <property type="match status" value="1"/>
</dbReference>
<dbReference type="GO" id="GO:0005694">
    <property type="term" value="C:chromosome"/>
    <property type="evidence" value="ECO:0007669"/>
    <property type="project" value="TreeGrafter"/>
</dbReference>
<evidence type="ECO:0000256" key="4">
    <source>
        <dbReference type="SAM" id="MobiDB-lite"/>
    </source>
</evidence>
<feature type="domain" description="ParB-like N-terminal" evidence="5">
    <location>
        <begin position="21"/>
        <end position="111"/>
    </location>
</feature>
<dbReference type="InterPro" id="IPR050336">
    <property type="entry name" value="Chromosome_partition/occlusion"/>
</dbReference>
<dbReference type="GO" id="GO:0045881">
    <property type="term" value="P:positive regulation of sporulation resulting in formation of a cellular spore"/>
    <property type="evidence" value="ECO:0007669"/>
    <property type="project" value="TreeGrafter"/>
</dbReference>
<evidence type="ECO:0000256" key="2">
    <source>
        <dbReference type="ARBA" id="ARBA00022829"/>
    </source>
</evidence>
<dbReference type="InterPro" id="IPR057240">
    <property type="entry name" value="ParB_dimer_C"/>
</dbReference>